<protein>
    <recommendedName>
        <fullName evidence="3">Polysaccharide lyase-like protein</fullName>
    </recommendedName>
</protein>
<dbReference type="EMBL" id="JTJC03000017">
    <property type="protein sequence ID" value="NHC38011.1"/>
    <property type="molecule type" value="Genomic_DNA"/>
</dbReference>
<reference evidence="1 2" key="1">
    <citation type="journal article" date="2015" name="Genome Announc.">
        <title>Draft Genome Sequence of the Terrestrial Cyanobacterium Scytonema millei VB511283, Isolated from Eastern India.</title>
        <authorList>
            <person name="Sen D."/>
            <person name="Chandrababunaidu M.M."/>
            <person name="Singh D."/>
            <person name="Sanghi N."/>
            <person name="Ghorai A."/>
            <person name="Mishra G.P."/>
            <person name="Madduluri M."/>
            <person name="Adhikary S.P."/>
            <person name="Tripathy S."/>
        </authorList>
    </citation>
    <scope>NUCLEOTIDE SEQUENCE [LARGE SCALE GENOMIC DNA]</scope>
    <source>
        <strain evidence="1 2">VB511283</strain>
    </source>
</reference>
<dbReference type="Pfam" id="PF14099">
    <property type="entry name" value="Polysacc_lyase"/>
    <property type="match status" value="1"/>
</dbReference>
<dbReference type="RefSeq" id="WP_132867243.1">
    <property type="nucleotide sequence ID" value="NZ_JTJC03000017.1"/>
</dbReference>
<evidence type="ECO:0008006" key="3">
    <source>
        <dbReference type="Google" id="ProtNLM"/>
    </source>
</evidence>
<proteinExistence type="predicted"/>
<dbReference type="Gene3D" id="2.60.120.200">
    <property type="match status" value="1"/>
</dbReference>
<name>A0A9X5I7C6_9CYAN</name>
<organism evidence="1 2">
    <name type="scientific">Scytonema millei VB511283</name>
    <dbReference type="NCBI Taxonomy" id="1245923"/>
    <lineage>
        <taxon>Bacteria</taxon>
        <taxon>Bacillati</taxon>
        <taxon>Cyanobacteriota</taxon>
        <taxon>Cyanophyceae</taxon>
        <taxon>Nostocales</taxon>
        <taxon>Scytonemataceae</taxon>
        <taxon>Scytonema</taxon>
    </lineage>
</organism>
<gene>
    <name evidence="1" type="ORF">QH73_0025900</name>
</gene>
<accession>A0A9X5I7C6</accession>
<dbReference type="OrthoDB" id="8374536at2"/>
<evidence type="ECO:0000313" key="2">
    <source>
        <dbReference type="Proteomes" id="UP000031532"/>
    </source>
</evidence>
<dbReference type="AlphaFoldDB" id="A0A9X5I7C6"/>
<evidence type="ECO:0000313" key="1">
    <source>
        <dbReference type="EMBL" id="NHC38011.1"/>
    </source>
</evidence>
<sequence>MFKKNDRQNKHLKKCLHHSALFLSRSLLLSTLFLLVVGIRQSHASIIDSLTEISRSINRNCSRIEPSYDITRAGQTAFRHRIDRCGERAELEMRRTEIGRTYWYGWSMFVPLDWSDTDPGFDIVNQFAAWPSRPGRRYPCGGVGSKISRRGSNFILDFQRRGDNVDAVCTNYTLARVSEIRGQWTDFIVHVKWTGNNDGFFRLWMKTGSGDYIQKVNYQGATFWNDEGTGPYFKMGLYKGNSNFSGPAPRIIYTDEYRLGDANSSFGQVAP</sequence>
<dbReference type="InterPro" id="IPR025975">
    <property type="entry name" value="Polysacc_lyase"/>
</dbReference>
<comment type="caution">
    <text evidence="1">The sequence shown here is derived from an EMBL/GenBank/DDBJ whole genome shotgun (WGS) entry which is preliminary data.</text>
</comment>
<keyword evidence="2" id="KW-1185">Reference proteome</keyword>
<dbReference type="Proteomes" id="UP000031532">
    <property type="component" value="Unassembled WGS sequence"/>
</dbReference>